<accession>A0A2D0JJH2</accession>
<name>A0A2D0JJH2_9GAMM</name>
<gene>
    <name evidence="1" type="ORF">Xmir_04287</name>
</gene>
<dbReference type="OrthoDB" id="6443758at2"/>
<protein>
    <submittedName>
        <fullName evidence="1">Uncharacterized protein</fullName>
    </submittedName>
</protein>
<comment type="caution">
    <text evidence="1">The sequence shown here is derived from an EMBL/GenBank/DDBJ whole genome shotgun (WGS) entry which is preliminary data.</text>
</comment>
<proteinExistence type="predicted"/>
<evidence type="ECO:0000313" key="1">
    <source>
        <dbReference type="EMBL" id="PHM45548.1"/>
    </source>
</evidence>
<dbReference type="EMBL" id="NITZ01000048">
    <property type="protein sequence ID" value="PHM45548.1"/>
    <property type="molecule type" value="Genomic_DNA"/>
</dbReference>
<dbReference type="RefSeq" id="WP_099116031.1">
    <property type="nucleotide sequence ID" value="NZ_CAWNQI010000082.1"/>
</dbReference>
<organism evidence="1 2">
    <name type="scientific">Xenorhabdus miraniensis</name>
    <dbReference type="NCBI Taxonomy" id="351674"/>
    <lineage>
        <taxon>Bacteria</taxon>
        <taxon>Pseudomonadati</taxon>
        <taxon>Pseudomonadota</taxon>
        <taxon>Gammaproteobacteria</taxon>
        <taxon>Enterobacterales</taxon>
        <taxon>Morganellaceae</taxon>
        <taxon>Xenorhabdus</taxon>
    </lineage>
</organism>
<evidence type="ECO:0000313" key="2">
    <source>
        <dbReference type="Proteomes" id="UP000221980"/>
    </source>
</evidence>
<reference evidence="1 2" key="1">
    <citation type="journal article" date="2017" name="Nat. Microbiol.">
        <title>Natural product diversity associated with the nematode symbionts Photorhabdus and Xenorhabdus.</title>
        <authorList>
            <person name="Tobias N.J."/>
            <person name="Wolff H."/>
            <person name="Djahanschiri B."/>
            <person name="Grundmann F."/>
            <person name="Kronenwerth M."/>
            <person name="Shi Y.M."/>
            <person name="Simonyi S."/>
            <person name="Grun P."/>
            <person name="Shapiro-Ilan D."/>
            <person name="Pidot S.J."/>
            <person name="Stinear T.P."/>
            <person name="Ebersberger I."/>
            <person name="Bode H.B."/>
        </authorList>
    </citation>
    <scope>NUCLEOTIDE SEQUENCE [LARGE SCALE GENOMIC DNA]</scope>
    <source>
        <strain evidence="1 2">DSM 17902</strain>
    </source>
</reference>
<dbReference type="AlphaFoldDB" id="A0A2D0JJH2"/>
<sequence>MATKKLYFTGIENNWHVSYYFLTQAGYDYTVTLSDEDTGQVYETWSKPYDPSGYPHSTANIILYTGASGKLICTVDCPQSNKLDVDMSNSDLTANGGQITLGKTYTAAFEDYGGSIDFNDFFISLAGWKYYE</sequence>
<keyword evidence="2" id="KW-1185">Reference proteome</keyword>
<dbReference type="Proteomes" id="UP000221980">
    <property type="component" value="Unassembled WGS sequence"/>
</dbReference>